<dbReference type="Gene3D" id="3.40.50.10240">
    <property type="entry name" value="Thiamin pyrophosphokinase, catalytic domain"/>
    <property type="match status" value="1"/>
</dbReference>
<name>A0A078LZN8_9STAP</name>
<dbReference type="NCBIfam" id="TIGR01378">
    <property type="entry name" value="thi_PPkinase"/>
    <property type="match status" value="1"/>
</dbReference>
<dbReference type="GO" id="GO:0016301">
    <property type="term" value="F:kinase activity"/>
    <property type="evidence" value="ECO:0007669"/>
    <property type="project" value="UniProtKB-KW"/>
</dbReference>
<accession>A0A078LZN8</accession>
<feature type="domain" description="Thiamin pyrophosphokinase thiamin-binding" evidence="6">
    <location>
        <begin position="134"/>
        <end position="197"/>
    </location>
</feature>
<dbReference type="InterPro" id="IPR007373">
    <property type="entry name" value="Thiamin_PyroPKinase_B1-bd"/>
</dbReference>
<evidence type="ECO:0000256" key="2">
    <source>
        <dbReference type="ARBA" id="ARBA00022741"/>
    </source>
</evidence>
<dbReference type="PANTHER" id="PTHR41299">
    <property type="entry name" value="THIAMINE PYROPHOSPHOKINASE"/>
    <property type="match status" value="1"/>
</dbReference>
<dbReference type="InterPro" id="IPR036759">
    <property type="entry name" value="TPK_catalytic_sf"/>
</dbReference>
<dbReference type="GO" id="GO:0030975">
    <property type="term" value="F:thiamine binding"/>
    <property type="evidence" value="ECO:0007669"/>
    <property type="project" value="InterPro"/>
</dbReference>
<evidence type="ECO:0000256" key="4">
    <source>
        <dbReference type="ARBA" id="ARBA00022840"/>
    </source>
</evidence>
<dbReference type="Proteomes" id="UP000044136">
    <property type="component" value="Unassembled WGS sequence"/>
</dbReference>
<dbReference type="Pfam" id="PF04263">
    <property type="entry name" value="TPK_catalytic"/>
    <property type="match status" value="1"/>
</dbReference>
<dbReference type="STRING" id="1461582.BN1048_00490"/>
<gene>
    <name evidence="7" type="primary">thiN</name>
    <name evidence="7" type="ORF">BN1048_00490</name>
</gene>
<dbReference type="PANTHER" id="PTHR41299:SF1">
    <property type="entry name" value="THIAMINE PYROPHOSPHOKINASE"/>
    <property type="match status" value="1"/>
</dbReference>
<sequence>MRRMNVLLRDVPFTPEHDAPWTGVDGGVKGLLGAGIKVEKAYGDFDSVTPDDIELFRQSLALDIVPSAKNFTDSELALLSLAELGYTAIDVYGALGGRKDHELMNIQLLAHEKLRTLDIRLLNETNEITLLTAGEHMIEADGTKKYVSFIPLHDQTQVSLKGFKYDIEDTYLYIGKTLTVSNEFEKPSVTVRTDKDILMIKSTD</sequence>
<dbReference type="SUPFAM" id="SSF63862">
    <property type="entry name" value="Thiamin pyrophosphokinase, substrate-binding domain"/>
    <property type="match status" value="1"/>
</dbReference>
<keyword evidence="4" id="KW-0067">ATP-binding</keyword>
<dbReference type="InterPro" id="IPR036371">
    <property type="entry name" value="TPK_B1-bd_sf"/>
</dbReference>
<dbReference type="EC" id="2.7.6.2" evidence="5"/>
<dbReference type="OrthoDB" id="9804377at2"/>
<dbReference type="SMART" id="SM00983">
    <property type="entry name" value="TPK_B1_binding"/>
    <property type="match status" value="1"/>
</dbReference>
<evidence type="ECO:0000313" key="8">
    <source>
        <dbReference type="Proteomes" id="UP000044136"/>
    </source>
</evidence>
<dbReference type="GO" id="GO:0009229">
    <property type="term" value="P:thiamine diphosphate biosynthetic process"/>
    <property type="evidence" value="ECO:0007669"/>
    <property type="project" value="InterPro"/>
</dbReference>
<dbReference type="GO" id="GO:0006772">
    <property type="term" value="P:thiamine metabolic process"/>
    <property type="evidence" value="ECO:0007669"/>
    <property type="project" value="UniProtKB-UniRule"/>
</dbReference>
<dbReference type="InterPro" id="IPR006282">
    <property type="entry name" value="Thi_PPkinase"/>
</dbReference>
<protein>
    <recommendedName>
        <fullName evidence="5">Thiamine diphosphokinase</fullName>
        <ecNumber evidence="5">2.7.6.2</ecNumber>
    </recommendedName>
</protein>
<keyword evidence="1" id="KW-0808">Transferase</keyword>
<evidence type="ECO:0000256" key="3">
    <source>
        <dbReference type="ARBA" id="ARBA00022777"/>
    </source>
</evidence>
<evidence type="ECO:0000313" key="7">
    <source>
        <dbReference type="EMBL" id="CDZ99479.1"/>
    </source>
</evidence>
<keyword evidence="8" id="KW-1185">Reference proteome</keyword>
<dbReference type="Pfam" id="PF04265">
    <property type="entry name" value="TPK_B1_binding"/>
    <property type="match status" value="1"/>
</dbReference>
<dbReference type="RefSeq" id="WP_035808060.1">
    <property type="nucleotide sequence ID" value="NZ_CCSE01000001.1"/>
</dbReference>
<dbReference type="CDD" id="cd07995">
    <property type="entry name" value="TPK"/>
    <property type="match status" value="1"/>
</dbReference>
<dbReference type="InterPro" id="IPR053149">
    <property type="entry name" value="TPK"/>
</dbReference>
<dbReference type="HOGENOM" id="CLU_044237_1_0_9"/>
<dbReference type="InterPro" id="IPR007371">
    <property type="entry name" value="TPK_catalytic"/>
</dbReference>
<reference evidence="7 8" key="1">
    <citation type="submission" date="2014-07" db="EMBL/GenBank/DDBJ databases">
        <authorList>
            <person name="Urmite Genomes Urmite Genomes"/>
        </authorList>
    </citation>
    <scope>NUCLEOTIDE SEQUENCE [LARGE SCALE GENOMIC DNA]</scope>
    <source>
        <strain evidence="7 8">13MG44_air</strain>
    </source>
</reference>
<proteinExistence type="predicted"/>
<organism evidence="7 8">
    <name type="scientific">Jeotgalicoccus saudimassiliensis</name>
    <dbReference type="NCBI Taxonomy" id="1461582"/>
    <lineage>
        <taxon>Bacteria</taxon>
        <taxon>Bacillati</taxon>
        <taxon>Bacillota</taxon>
        <taxon>Bacilli</taxon>
        <taxon>Bacillales</taxon>
        <taxon>Staphylococcaceae</taxon>
        <taxon>Jeotgalicoccus</taxon>
    </lineage>
</organism>
<keyword evidence="2" id="KW-0547">Nucleotide-binding</keyword>
<dbReference type="EMBL" id="CCSE01000001">
    <property type="protein sequence ID" value="CDZ99479.1"/>
    <property type="molecule type" value="Genomic_DNA"/>
</dbReference>
<dbReference type="GO" id="GO:0005524">
    <property type="term" value="F:ATP binding"/>
    <property type="evidence" value="ECO:0007669"/>
    <property type="project" value="UniProtKB-KW"/>
</dbReference>
<keyword evidence="3 7" id="KW-0418">Kinase</keyword>
<evidence type="ECO:0000256" key="5">
    <source>
        <dbReference type="NCBIfam" id="TIGR01378"/>
    </source>
</evidence>
<dbReference type="eggNOG" id="COG1564">
    <property type="taxonomic scope" value="Bacteria"/>
</dbReference>
<dbReference type="AlphaFoldDB" id="A0A078LZN8"/>
<evidence type="ECO:0000256" key="1">
    <source>
        <dbReference type="ARBA" id="ARBA00022679"/>
    </source>
</evidence>
<dbReference type="SUPFAM" id="SSF63999">
    <property type="entry name" value="Thiamin pyrophosphokinase, catalytic domain"/>
    <property type="match status" value="1"/>
</dbReference>
<evidence type="ECO:0000259" key="6">
    <source>
        <dbReference type="SMART" id="SM00983"/>
    </source>
</evidence>
<dbReference type="GO" id="GO:0004788">
    <property type="term" value="F:thiamine diphosphokinase activity"/>
    <property type="evidence" value="ECO:0007669"/>
    <property type="project" value="UniProtKB-UniRule"/>
</dbReference>